<dbReference type="EMBL" id="FXYG01000004">
    <property type="protein sequence ID" value="SMX48174.1"/>
    <property type="molecule type" value="Genomic_DNA"/>
</dbReference>
<evidence type="ECO:0000313" key="2">
    <source>
        <dbReference type="Proteomes" id="UP000202485"/>
    </source>
</evidence>
<proteinExistence type="predicted"/>
<organism evidence="1 2">
    <name type="scientific">Ruegeria arenilitoris</name>
    <dbReference type="NCBI Taxonomy" id="1173585"/>
    <lineage>
        <taxon>Bacteria</taxon>
        <taxon>Pseudomonadati</taxon>
        <taxon>Pseudomonadota</taxon>
        <taxon>Alphaproteobacteria</taxon>
        <taxon>Rhodobacterales</taxon>
        <taxon>Roseobacteraceae</taxon>
        <taxon>Ruegeria</taxon>
    </lineage>
</organism>
<evidence type="ECO:0008006" key="3">
    <source>
        <dbReference type="Google" id="ProtNLM"/>
    </source>
</evidence>
<dbReference type="RefSeq" id="WP_093964824.1">
    <property type="nucleotide sequence ID" value="NZ_FXYG01000004.1"/>
</dbReference>
<protein>
    <recommendedName>
        <fullName evidence="3">DUF2867 domain-containing protein</fullName>
    </recommendedName>
</protein>
<dbReference type="Pfam" id="PF11066">
    <property type="entry name" value="DUF2867"/>
    <property type="match status" value="1"/>
</dbReference>
<dbReference type="Proteomes" id="UP000202485">
    <property type="component" value="Unassembled WGS sequence"/>
</dbReference>
<dbReference type="InterPro" id="IPR021295">
    <property type="entry name" value="DUF2867"/>
</dbReference>
<dbReference type="OrthoDB" id="7058586at2"/>
<name>A0A238KZB8_9RHOB</name>
<gene>
    <name evidence="1" type="ORF">RUA8715_03355</name>
</gene>
<accession>A0A238KZB8</accession>
<keyword evidence="2" id="KW-1185">Reference proteome</keyword>
<evidence type="ECO:0000313" key="1">
    <source>
        <dbReference type="EMBL" id="SMX48174.1"/>
    </source>
</evidence>
<dbReference type="AlphaFoldDB" id="A0A238KZB8"/>
<sequence length="160" mass="17928">MQAVRKQVLPEQSELWSLFTPGDFVDGYSVQSDLAPFDAMKIGLNMPGWVKILMGIRNAIVAPFGLKGGKHLNTDNGSPDAGTGAIFPVTYRDETEVIVGIDDRHLDFRIAVHRDKDRIVMAAWVRTHNRLGRIYLTVIMPFHILIVRNCMKRIARASAV</sequence>
<reference evidence="2" key="1">
    <citation type="submission" date="2017-05" db="EMBL/GenBank/DDBJ databases">
        <authorList>
            <person name="Rodrigo-Torres L."/>
            <person name="Arahal R. D."/>
            <person name="Lucena T."/>
        </authorList>
    </citation>
    <scope>NUCLEOTIDE SEQUENCE [LARGE SCALE GENOMIC DNA]</scope>
    <source>
        <strain evidence="2">CECT 8715</strain>
    </source>
</reference>